<dbReference type="SUPFAM" id="SSF54236">
    <property type="entry name" value="Ubiquitin-like"/>
    <property type="match status" value="1"/>
</dbReference>
<dbReference type="Gene3D" id="1.10.150.50">
    <property type="entry name" value="Transcription Factor, Ets-1"/>
    <property type="match status" value="1"/>
</dbReference>
<dbReference type="SMART" id="SM00454">
    <property type="entry name" value="SAM"/>
    <property type="match status" value="1"/>
</dbReference>
<evidence type="ECO:0000256" key="1">
    <source>
        <dbReference type="SAM" id="MobiDB-lite"/>
    </source>
</evidence>
<evidence type="ECO:0000259" key="3">
    <source>
        <dbReference type="PROSITE" id="PS50200"/>
    </source>
</evidence>
<dbReference type="STRING" id="1835702.A0A1F5LRT4"/>
<dbReference type="SMART" id="SM00314">
    <property type="entry name" value="RA"/>
    <property type="match status" value="1"/>
</dbReference>
<feature type="compositionally biased region" description="Polar residues" evidence="1">
    <location>
        <begin position="26"/>
        <end position="45"/>
    </location>
</feature>
<dbReference type="CDD" id="cd01786">
    <property type="entry name" value="RA_STE50"/>
    <property type="match status" value="1"/>
</dbReference>
<feature type="domain" description="Ras-associating" evidence="3">
    <location>
        <begin position="408"/>
        <end position="481"/>
    </location>
</feature>
<dbReference type="OrthoDB" id="445896at2759"/>
<feature type="region of interest" description="Disordered" evidence="1">
    <location>
        <begin position="26"/>
        <end position="59"/>
    </location>
</feature>
<dbReference type="PANTHER" id="PTHR24135">
    <property type="entry name" value="SH3 AND MULTIPLE ANKYRIN REPEAT DOMAINS PROTEIN"/>
    <property type="match status" value="1"/>
</dbReference>
<dbReference type="PROSITE" id="PS50105">
    <property type="entry name" value="SAM_DOMAIN"/>
    <property type="match status" value="1"/>
</dbReference>
<dbReference type="PANTHER" id="PTHR24135:SF28">
    <property type="entry name" value="LD13733P"/>
    <property type="match status" value="1"/>
</dbReference>
<dbReference type="GO" id="GO:0007165">
    <property type="term" value="P:signal transduction"/>
    <property type="evidence" value="ECO:0007669"/>
    <property type="project" value="InterPro"/>
</dbReference>
<dbReference type="InterPro" id="IPR000159">
    <property type="entry name" value="RA_dom"/>
</dbReference>
<evidence type="ECO:0000313" key="4">
    <source>
        <dbReference type="EMBL" id="OGE55740.1"/>
    </source>
</evidence>
<reference evidence="4 5" key="1">
    <citation type="journal article" date="2016" name="Sci. Rep.">
        <title>Penicillium arizonense, a new, genome sequenced fungal species, reveals a high chemical diversity in secreted metabolites.</title>
        <authorList>
            <person name="Grijseels S."/>
            <person name="Nielsen J.C."/>
            <person name="Randelovic M."/>
            <person name="Nielsen J."/>
            <person name="Nielsen K.F."/>
            <person name="Workman M."/>
            <person name="Frisvad J.C."/>
        </authorList>
    </citation>
    <scope>NUCLEOTIDE SEQUENCE [LARGE SCALE GENOMIC DNA]</scope>
    <source>
        <strain evidence="4 5">CBS 141311</strain>
    </source>
</reference>
<dbReference type="InterPro" id="IPR051569">
    <property type="entry name" value="SHANK"/>
</dbReference>
<protein>
    <submittedName>
        <fullName evidence="4">Uncharacterized protein</fullName>
    </submittedName>
</protein>
<feature type="compositionally biased region" description="Polar residues" evidence="1">
    <location>
        <begin position="323"/>
        <end position="364"/>
    </location>
</feature>
<feature type="domain" description="SAM" evidence="2">
    <location>
        <begin position="67"/>
        <end position="130"/>
    </location>
</feature>
<keyword evidence="5" id="KW-1185">Reference proteome</keyword>
<evidence type="ECO:0000259" key="2">
    <source>
        <dbReference type="PROSITE" id="PS50105"/>
    </source>
</evidence>
<dbReference type="Gene3D" id="3.10.20.90">
    <property type="entry name" value="Phosphatidylinositol 3-kinase Catalytic Subunit, Chain A, domain 1"/>
    <property type="match status" value="1"/>
</dbReference>
<dbReference type="EMBL" id="LXJU01000004">
    <property type="protein sequence ID" value="OGE55740.1"/>
    <property type="molecule type" value="Genomic_DNA"/>
</dbReference>
<proteinExistence type="predicted"/>
<evidence type="ECO:0000313" key="5">
    <source>
        <dbReference type="Proteomes" id="UP000177622"/>
    </source>
</evidence>
<dbReference type="PROSITE" id="PS50200">
    <property type="entry name" value="RA"/>
    <property type="match status" value="1"/>
</dbReference>
<dbReference type="CDD" id="cd09533">
    <property type="entry name" value="SAM_Ste50-like_fungal"/>
    <property type="match status" value="1"/>
</dbReference>
<dbReference type="InterPro" id="IPR029071">
    <property type="entry name" value="Ubiquitin-like_domsf"/>
</dbReference>
<gene>
    <name evidence="4" type="ORF">PENARI_c004G07456</name>
</gene>
<feature type="compositionally biased region" description="Polar residues" evidence="1">
    <location>
        <begin position="222"/>
        <end position="244"/>
    </location>
</feature>
<feature type="compositionally biased region" description="Polar residues" evidence="1">
    <location>
        <begin position="282"/>
        <end position="306"/>
    </location>
</feature>
<comment type="caution">
    <text evidence="4">The sequence shown here is derived from an EMBL/GenBank/DDBJ whole genome shotgun (WGS) entry which is preliminary data.</text>
</comment>
<dbReference type="InterPro" id="IPR013761">
    <property type="entry name" value="SAM/pointed_sf"/>
</dbReference>
<dbReference type="GeneID" id="34573973"/>
<sequence length="588" mass="65320">MSLHPSYHADSDADDEYERSVITSPHLTMEFETSPTDSNISSAEHTPTKFGHPSDGPRSPRTIITEWSVEECQEFLTSLGLLQYHGTFRENGIVGEALIALKHEELKEMGINSVGHRLTILKNVYEIKVKQAVPLDADHYIPLSADQSMNETATQDDLARLIKSIQVRDEKLMLVETELRRITDDYRRLREEILPVIKIAKDRSHPLPPPSSAGQNPDWHDSTSGTITSPSQITLNNENSSSSKLARAFSKRIHTGGATPKNHSPTHIPPMIHEGRSHHDTSNPSAPTLAASSHLTASMNGQSQHSPGIPSPTSPNTHHAHPQTLNPRSYSQPNANTNRNTNYDYAEQTPTIHSRSDRLTPSQMPTSRTETPSSSRLDPRNDPRHDHRTESRAESRAGGGEPSSVEIFKSFRVSWEDPCYKVLPAALKKYNINSDWKNYALYIVYGDQERCLELNEKPLLLFKQLEKEGRKPMFMLRKIHMDTPGATPGPGATAPNNAGFEGGRQGQINLPGGVLLEIDQPSLTLGHWLREEELSVFQKEEEDPAEEGGAWLSSSVSMASAFGYGRMSADLCLALSARNLPWLDRAVL</sequence>
<organism evidence="4 5">
    <name type="scientific">Penicillium arizonense</name>
    <dbReference type="NCBI Taxonomy" id="1835702"/>
    <lineage>
        <taxon>Eukaryota</taxon>
        <taxon>Fungi</taxon>
        <taxon>Dikarya</taxon>
        <taxon>Ascomycota</taxon>
        <taxon>Pezizomycotina</taxon>
        <taxon>Eurotiomycetes</taxon>
        <taxon>Eurotiomycetidae</taxon>
        <taxon>Eurotiales</taxon>
        <taxon>Aspergillaceae</taxon>
        <taxon>Penicillium</taxon>
    </lineage>
</organism>
<dbReference type="InterPro" id="IPR001660">
    <property type="entry name" value="SAM"/>
</dbReference>
<dbReference type="Pfam" id="PF00788">
    <property type="entry name" value="RA"/>
    <property type="match status" value="1"/>
</dbReference>
<feature type="compositionally biased region" description="Low complexity" evidence="1">
    <location>
        <begin position="365"/>
        <end position="376"/>
    </location>
</feature>
<dbReference type="RefSeq" id="XP_022491169.1">
    <property type="nucleotide sequence ID" value="XM_022629239.1"/>
</dbReference>
<dbReference type="Proteomes" id="UP000177622">
    <property type="component" value="Unassembled WGS sequence"/>
</dbReference>
<dbReference type="AlphaFoldDB" id="A0A1F5LRT4"/>
<feature type="compositionally biased region" description="Basic and acidic residues" evidence="1">
    <location>
        <begin position="377"/>
        <end position="395"/>
    </location>
</feature>
<dbReference type="Pfam" id="PF07647">
    <property type="entry name" value="SAM_2"/>
    <property type="match status" value="1"/>
</dbReference>
<feature type="region of interest" description="Disordered" evidence="1">
    <location>
        <begin position="201"/>
        <end position="403"/>
    </location>
</feature>
<name>A0A1F5LRT4_PENAI</name>
<accession>A0A1F5LRT4</accession>
<dbReference type="SUPFAM" id="SSF47769">
    <property type="entry name" value="SAM/Pointed domain"/>
    <property type="match status" value="1"/>
</dbReference>